<feature type="region of interest" description="Disordered" evidence="6">
    <location>
        <begin position="111"/>
        <end position="132"/>
    </location>
</feature>
<evidence type="ECO:0000259" key="7">
    <source>
        <dbReference type="Pfam" id="PF00724"/>
    </source>
</evidence>
<keyword evidence="4" id="KW-0521">NADP</keyword>
<comment type="caution">
    <text evidence="8">The sequence shown here is derived from an EMBL/GenBank/DDBJ whole genome shotgun (WGS) entry which is preliminary data.</text>
</comment>
<name>A0ABN1NBZ7_9PSEU</name>
<gene>
    <name evidence="8" type="ORF">GCM10009559_66170</name>
</gene>
<feature type="compositionally biased region" description="Basic and acidic residues" evidence="6">
    <location>
        <begin position="111"/>
        <end position="121"/>
    </location>
</feature>
<keyword evidence="5" id="KW-0560">Oxidoreductase</keyword>
<comment type="cofactor">
    <cofactor evidence="1">
        <name>FMN</name>
        <dbReference type="ChEBI" id="CHEBI:58210"/>
    </cofactor>
</comment>
<keyword evidence="2" id="KW-0285">Flavoprotein</keyword>
<evidence type="ECO:0000256" key="6">
    <source>
        <dbReference type="SAM" id="MobiDB-lite"/>
    </source>
</evidence>
<dbReference type="InterPro" id="IPR044152">
    <property type="entry name" value="YqjM-like"/>
</dbReference>
<dbReference type="Gene3D" id="3.20.20.70">
    <property type="entry name" value="Aldolase class I"/>
    <property type="match status" value="1"/>
</dbReference>
<keyword evidence="9" id="KW-1185">Reference proteome</keyword>
<dbReference type="EMBL" id="BAAAHP010000219">
    <property type="protein sequence ID" value="GAA0900335.1"/>
    <property type="molecule type" value="Genomic_DNA"/>
</dbReference>
<sequence length="356" mass="38151">MVTTAAAWTPLELREVSVPNRVWLSPMCQYSTDGSGVPTDWHLGHYISRAVGGAGLVMVECTAIAPEMRTTGRDLGLWSDDQVPGHARLVDAIHSVGAVAAVQLGAAGRKSSHDVPWENRGQRSAVPPERGGWQPIAPSTIPFADLAVPTEMADADAERVVEQFAAATRRAHAAGYDVVELHGANGYLIHTFLSPLANLRGDRWGGALENRMRFPLEVVAAVRAAWPDGKPLLVRMPAADLLEGGLTTDETTVYASRMAAAGVDMIDLASGVLTHDAPRGDEPLHNARFGPQMRASGALVAASGLITEAAHLEAAVPDLVDAVLVGRAMLRDPYWPLRARGLEPRQSWPVQYHRAF</sequence>
<dbReference type="SUPFAM" id="SSF51395">
    <property type="entry name" value="FMN-linked oxidoreductases"/>
    <property type="match status" value="1"/>
</dbReference>
<reference evidence="8 9" key="1">
    <citation type="journal article" date="2019" name="Int. J. Syst. Evol. Microbiol.">
        <title>The Global Catalogue of Microorganisms (GCM) 10K type strain sequencing project: providing services to taxonomists for standard genome sequencing and annotation.</title>
        <authorList>
            <consortium name="The Broad Institute Genomics Platform"/>
            <consortium name="The Broad Institute Genome Sequencing Center for Infectious Disease"/>
            <person name="Wu L."/>
            <person name="Ma J."/>
        </authorList>
    </citation>
    <scope>NUCLEOTIDE SEQUENCE [LARGE SCALE GENOMIC DNA]</scope>
    <source>
        <strain evidence="8 9">JCM 11117</strain>
    </source>
</reference>
<evidence type="ECO:0000256" key="2">
    <source>
        <dbReference type="ARBA" id="ARBA00022630"/>
    </source>
</evidence>
<evidence type="ECO:0000313" key="8">
    <source>
        <dbReference type="EMBL" id="GAA0900335.1"/>
    </source>
</evidence>
<dbReference type="RefSeq" id="WP_343945656.1">
    <property type="nucleotide sequence ID" value="NZ_BAAAHP010000219.1"/>
</dbReference>
<dbReference type="InterPro" id="IPR013785">
    <property type="entry name" value="Aldolase_TIM"/>
</dbReference>
<feature type="domain" description="NADH:flavin oxidoreductase/NADH oxidase N-terminal" evidence="7">
    <location>
        <begin position="9"/>
        <end position="339"/>
    </location>
</feature>
<dbReference type="Proteomes" id="UP001499967">
    <property type="component" value="Unassembled WGS sequence"/>
</dbReference>
<dbReference type="Pfam" id="PF00724">
    <property type="entry name" value="Oxidored_FMN"/>
    <property type="match status" value="1"/>
</dbReference>
<dbReference type="InterPro" id="IPR001155">
    <property type="entry name" value="OxRdtase_FMN_N"/>
</dbReference>
<evidence type="ECO:0000313" key="9">
    <source>
        <dbReference type="Proteomes" id="UP001499967"/>
    </source>
</evidence>
<dbReference type="PANTHER" id="PTHR43303:SF4">
    <property type="entry name" value="NADPH DEHYDROGENASE C23G7.10C-RELATED"/>
    <property type="match status" value="1"/>
</dbReference>
<keyword evidence="3" id="KW-0288">FMN</keyword>
<evidence type="ECO:0000256" key="5">
    <source>
        <dbReference type="ARBA" id="ARBA00023002"/>
    </source>
</evidence>
<proteinExistence type="predicted"/>
<evidence type="ECO:0000256" key="1">
    <source>
        <dbReference type="ARBA" id="ARBA00001917"/>
    </source>
</evidence>
<protein>
    <submittedName>
        <fullName evidence="8">NADH:flavin oxidoreductase/NADH oxidase</fullName>
    </submittedName>
</protein>
<evidence type="ECO:0000256" key="4">
    <source>
        <dbReference type="ARBA" id="ARBA00022857"/>
    </source>
</evidence>
<organism evidence="8 9">
    <name type="scientific">Pseudonocardia zijingensis</name>
    <dbReference type="NCBI Taxonomy" id="153376"/>
    <lineage>
        <taxon>Bacteria</taxon>
        <taxon>Bacillati</taxon>
        <taxon>Actinomycetota</taxon>
        <taxon>Actinomycetes</taxon>
        <taxon>Pseudonocardiales</taxon>
        <taxon>Pseudonocardiaceae</taxon>
        <taxon>Pseudonocardia</taxon>
    </lineage>
</organism>
<accession>A0ABN1NBZ7</accession>
<dbReference type="PANTHER" id="PTHR43303">
    <property type="entry name" value="NADPH DEHYDROGENASE C23G7.10C-RELATED"/>
    <property type="match status" value="1"/>
</dbReference>
<evidence type="ECO:0000256" key="3">
    <source>
        <dbReference type="ARBA" id="ARBA00022643"/>
    </source>
</evidence>